<dbReference type="OrthoDB" id="676979at2759"/>
<dbReference type="Pfam" id="PF13855">
    <property type="entry name" value="LRR_8"/>
    <property type="match status" value="2"/>
</dbReference>
<dbReference type="InterPro" id="IPR000719">
    <property type="entry name" value="Prot_kinase_dom"/>
</dbReference>
<dbReference type="Gene3D" id="3.80.10.10">
    <property type="entry name" value="Ribonuclease Inhibitor"/>
    <property type="match status" value="5"/>
</dbReference>
<name>A0A8T2V719_CERRI</name>
<evidence type="ECO:0000313" key="20">
    <source>
        <dbReference type="Proteomes" id="UP000825935"/>
    </source>
</evidence>
<dbReference type="SUPFAM" id="SSF52058">
    <property type="entry name" value="L domain-like"/>
    <property type="match status" value="2"/>
</dbReference>
<evidence type="ECO:0000256" key="16">
    <source>
        <dbReference type="ARBA" id="ARBA00048679"/>
    </source>
</evidence>
<dbReference type="Pfam" id="PF00560">
    <property type="entry name" value="LRR_1"/>
    <property type="match status" value="3"/>
</dbReference>
<evidence type="ECO:0000256" key="1">
    <source>
        <dbReference type="ARBA" id="ARBA00004167"/>
    </source>
</evidence>
<evidence type="ECO:0000256" key="11">
    <source>
        <dbReference type="ARBA" id="ARBA00022840"/>
    </source>
</evidence>
<reference evidence="19" key="1">
    <citation type="submission" date="2021-08" db="EMBL/GenBank/DDBJ databases">
        <title>WGS assembly of Ceratopteris richardii.</title>
        <authorList>
            <person name="Marchant D.B."/>
            <person name="Chen G."/>
            <person name="Jenkins J."/>
            <person name="Shu S."/>
            <person name="Leebens-Mack J."/>
            <person name="Grimwood J."/>
            <person name="Schmutz J."/>
            <person name="Soltis P."/>
            <person name="Soltis D."/>
            <person name="Chen Z.-H."/>
        </authorList>
    </citation>
    <scope>NUCLEOTIDE SEQUENCE</scope>
    <source>
        <strain evidence="19">Whitten #5841</strain>
        <tissue evidence="19">Leaf</tissue>
    </source>
</reference>
<dbReference type="EMBL" id="CM035407">
    <property type="protein sequence ID" value="KAH7443182.1"/>
    <property type="molecule type" value="Genomic_DNA"/>
</dbReference>
<dbReference type="InterPro" id="IPR055414">
    <property type="entry name" value="LRR_R13L4/SHOC2-like"/>
</dbReference>
<dbReference type="InterPro" id="IPR003591">
    <property type="entry name" value="Leu-rich_rpt_typical-subtyp"/>
</dbReference>
<organism evidence="19 20">
    <name type="scientific">Ceratopteris richardii</name>
    <name type="common">Triangle waterfern</name>
    <dbReference type="NCBI Taxonomy" id="49495"/>
    <lineage>
        <taxon>Eukaryota</taxon>
        <taxon>Viridiplantae</taxon>
        <taxon>Streptophyta</taxon>
        <taxon>Embryophyta</taxon>
        <taxon>Tracheophyta</taxon>
        <taxon>Polypodiopsida</taxon>
        <taxon>Polypodiidae</taxon>
        <taxon>Polypodiales</taxon>
        <taxon>Pteridineae</taxon>
        <taxon>Pteridaceae</taxon>
        <taxon>Parkerioideae</taxon>
        <taxon>Ceratopteris</taxon>
    </lineage>
</organism>
<dbReference type="InterPro" id="IPR032675">
    <property type="entry name" value="LRR_dom_sf"/>
</dbReference>
<feature type="transmembrane region" description="Helical" evidence="17">
    <location>
        <begin position="800"/>
        <end position="825"/>
    </location>
</feature>
<dbReference type="SMART" id="SM00365">
    <property type="entry name" value="LRR_SD22"/>
    <property type="match status" value="5"/>
</dbReference>
<keyword evidence="9" id="KW-0547">Nucleotide-binding</keyword>
<dbReference type="Proteomes" id="UP000825935">
    <property type="component" value="Chromosome 2"/>
</dbReference>
<dbReference type="Pfam" id="PF07714">
    <property type="entry name" value="PK_Tyr_Ser-Thr"/>
    <property type="match status" value="1"/>
</dbReference>
<dbReference type="GO" id="GO:0004674">
    <property type="term" value="F:protein serine/threonine kinase activity"/>
    <property type="evidence" value="ECO:0007669"/>
    <property type="project" value="UniProtKB-KW"/>
</dbReference>
<dbReference type="GO" id="GO:0009653">
    <property type="term" value="P:anatomical structure morphogenesis"/>
    <property type="evidence" value="ECO:0007669"/>
    <property type="project" value="UniProtKB-ARBA"/>
</dbReference>
<dbReference type="InterPro" id="IPR013210">
    <property type="entry name" value="LRR_N_plant-typ"/>
</dbReference>
<keyword evidence="12 17" id="KW-1133">Transmembrane helix</keyword>
<keyword evidence="8" id="KW-0677">Repeat</keyword>
<dbReference type="Gene3D" id="3.30.200.20">
    <property type="entry name" value="Phosphorylase Kinase, domain 1"/>
    <property type="match status" value="1"/>
</dbReference>
<keyword evidence="20" id="KW-1185">Reference proteome</keyword>
<dbReference type="GO" id="GO:0005524">
    <property type="term" value="F:ATP binding"/>
    <property type="evidence" value="ECO:0007669"/>
    <property type="project" value="UniProtKB-KW"/>
</dbReference>
<evidence type="ECO:0000256" key="2">
    <source>
        <dbReference type="ARBA" id="ARBA00012513"/>
    </source>
</evidence>
<evidence type="ECO:0000313" key="19">
    <source>
        <dbReference type="EMBL" id="KAH7443182.1"/>
    </source>
</evidence>
<evidence type="ECO:0000256" key="15">
    <source>
        <dbReference type="ARBA" id="ARBA00047899"/>
    </source>
</evidence>
<feature type="domain" description="Protein kinase" evidence="18">
    <location>
        <begin position="886"/>
        <end position="1157"/>
    </location>
</feature>
<comment type="catalytic activity">
    <reaction evidence="16">
        <text>L-seryl-[protein] + ATP = O-phospho-L-seryl-[protein] + ADP + H(+)</text>
        <dbReference type="Rhea" id="RHEA:17989"/>
        <dbReference type="Rhea" id="RHEA-COMP:9863"/>
        <dbReference type="Rhea" id="RHEA-COMP:11604"/>
        <dbReference type="ChEBI" id="CHEBI:15378"/>
        <dbReference type="ChEBI" id="CHEBI:29999"/>
        <dbReference type="ChEBI" id="CHEBI:30616"/>
        <dbReference type="ChEBI" id="CHEBI:83421"/>
        <dbReference type="ChEBI" id="CHEBI:456216"/>
        <dbReference type="EC" id="2.7.11.1"/>
    </reaction>
</comment>
<evidence type="ECO:0000256" key="14">
    <source>
        <dbReference type="ARBA" id="ARBA00023180"/>
    </source>
</evidence>
<dbReference type="EC" id="2.7.11.1" evidence="2"/>
<keyword evidence="14" id="KW-0325">Glycoprotein</keyword>
<evidence type="ECO:0000259" key="18">
    <source>
        <dbReference type="PROSITE" id="PS50011"/>
    </source>
</evidence>
<dbReference type="PRINTS" id="PR00019">
    <property type="entry name" value="LEURICHRPT"/>
</dbReference>
<evidence type="ECO:0000256" key="6">
    <source>
        <dbReference type="ARBA" id="ARBA00022692"/>
    </source>
</evidence>
<dbReference type="GO" id="GO:0099402">
    <property type="term" value="P:plant organ development"/>
    <property type="evidence" value="ECO:0007669"/>
    <property type="project" value="UniProtKB-ARBA"/>
</dbReference>
<dbReference type="Gene3D" id="1.10.510.10">
    <property type="entry name" value="Transferase(Phosphotransferase) domain 1"/>
    <property type="match status" value="1"/>
</dbReference>
<keyword evidence="4" id="KW-0433">Leucine-rich repeat</keyword>
<keyword evidence="7" id="KW-0732">Signal</keyword>
<comment type="caution">
    <text evidence="19">The sequence shown here is derived from an EMBL/GenBank/DDBJ whole genome shotgun (WGS) entry which is preliminary data.</text>
</comment>
<dbReference type="PANTHER" id="PTHR48053:SF164">
    <property type="entry name" value="LEUCINE-RICH REPEAT-CONTAINING N-TERMINAL PLANT-TYPE DOMAIN-CONTAINING PROTEIN"/>
    <property type="match status" value="1"/>
</dbReference>
<evidence type="ECO:0000256" key="10">
    <source>
        <dbReference type="ARBA" id="ARBA00022777"/>
    </source>
</evidence>
<keyword evidence="13 17" id="KW-0472">Membrane</keyword>
<evidence type="ECO:0000256" key="3">
    <source>
        <dbReference type="ARBA" id="ARBA00022527"/>
    </source>
</evidence>
<evidence type="ECO:0000256" key="9">
    <source>
        <dbReference type="ARBA" id="ARBA00022741"/>
    </source>
</evidence>
<dbReference type="InterPro" id="IPR011009">
    <property type="entry name" value="Kinase-like_dom_sf"/>
</dbReference>
<evidence type="ECO:0000256" key="7">
    <source>
        <dbReference type="ARBA" id="ARBA00022729"/>
    </source>
</evidence>
<comment type="catalytic activity">
    <reaction evidence="15">
        <text>L-threonyl-[protein] + ATP = O-phospho-L-threonyl-[protein] + ADP + H(+)</text>
        <dbReference type="Rhea" id="RHEA:46608"/>
        <dbReference type="Rhea" id="RHEA-COMP:11060"/>
        <dbReference type="Rhea" id="RHEA-COMP:11605"/>
        <dbReference type="ChEBI" id="CHEBI:15378"/>
        <dbReference type="ChEBI" id="CHEBI:30013"/>
        <dbReference type="ChEBI" id="CHEBI:30616"/>
        <dbReference type="ChEBI" id="CHEBI:61977"/>
        <dbReference type="ChEBI" id="CHEBI:456216"/>
        <dbReference type="EC" id="2.7.11.1"/>
    </reaction>
</comment>
<dbReference type="FunFam" id="3.80.10.10:FF:000095">
    <property type="entry name" value="LRR receptor-like serine/threonine-protein kinase GSO1"/>
    <property type="match status" value="1"/>
</dbReference>
<dbReference type="Pfam" id="PF23598">
    <property type="entry name" value="LRR_14"/>
    <property type="match status" value="1"/>
</dbReference>
<dbReference type="GO" id="GO:0016020">
    <property type="term" value="C:membrane"/>
    <property type="evidence" value="ECO:0007669"/>
    <property type="project" value="UniProtKB-SubCell"/>
</dbReference>
<proteinExistence type="predicted"/>
<dbReference type="InterPro" id="IPR001611">
    <property type="entry name" value="Leu-rich_rpt"/>
</dbReference>
<dbReference type="SMART" id="SM00369">
    <property type="entry name" value="LRR_TYP"/>
    <property type="match status" value="8"/>
</dbReference>
<dbReference type="AlphaFoldDB" id="A0A8T2V719"/>
<dbReference type="Pfam" id="PF08263">
    <property type="entry name" value="LRRNT_2"/>
    <property type="match status" value="1"/>
</dbReference>
<comment type="subcellular location">
    <subcellularLocation>
        <location evidence="1">Membrane</location>
        <topology evidence="1">Single-pass membrane protein</topology>
    </subcellularLocation>
</comment>
<dbReference type="SUPFAM" id="SSF56112">
    <property type="entry name" value="Protein kinase-like (PK-like)"/>
    <property type="match status" value="1"/>
</dbReference>
<keyword evidence="6 17" id="KW-0812">Transmembrane</keyword>
<evidence type="ECO:0000256" key="5">
    <source>
        <dbReference type="ARBA" id="ARBA00022679"/>
    </source>
</evidence>
<dbReference type="PANTHER" id="PTHR48053">
    <property type="entry name" value="LEUCINE RICH REPEAT FAMILY PROTEIN, EXPRESSED"/>
    <property type="match status" value="1"/>
</dbReference>
<dbReference type="PROSITE" id="PS50011">
    <property type="entry name" value="PROTEIN_KINASE_DOM"/>
    <property type="match status" value="1"/>
</dbReference>
<dbReference type="InterPro" id="IPR001245">
    <property type="entry name" value="Ser-Thr/Tyr_kinase_cat_dom"/>
</dbReference>
<keyword evidence="3" id="KW-0723">Serine/threonine-protein kinase</keyword>
<dbReference type="SMART" id="SM00220">
    <property type="entry name" value="S_TKc"/>
    <property type="match status" value="1"/>
</dbReference>
<protein>
    <recommendedName>
        <fullName evidence="2">non-specific serine/threonine protein kinase</fullName>
        <ecNumber evidence="2">2.7.11.1</ecNumber>
    </recommendedName>
</protein>
<accession>A0A8T2V719</accession>
<gene>
    <name evidence="19" type="ORF">KP509_02G024000</name>
</gene>
<evidence type="ECO:0000256" key="8">
    <source>
        <dbReference type="ARBA" id="ARBA00022737"/>
    </source>
</evidence>
<dbReference type="SUPFAM" id="SSF52047">
    <property type="entry name" value="RNI-like"/>
    <property type="match status" value="1"/>
</dbReference>
<evidence type="ECO:0000256" key="12">
    <source>
        <dbReference type="ARBA" id="ARBA00022989"/>
    </source>
</evidence>
<dbReference type="FunFam" id="3.80.10.10:FF:000400">
    <property type="entry name" value="Nuclear pore complex protein NUP107"/>
    <property type="match status" value="1"/>
</dbReference>
<keyword evidence="5" id="KW-0808">Transferase</keyword>
<evidence type="ECO:0000256" key="17">
    <source>
        <dbReference type="SAM" id="Phobius"/>
    </source>
</evidence>
<keyword evidence="11" id="KW-0067">ATP-binding</keyword>
<keyword evidence="10" id="KW-0418">Kinase</keyword>
<evidence type="ECO:0000256" key="13">
    <source>
        <dbReference type="ARBA" id="ARBA00023136"/>
    </source>
</evidence>
<dbReference type="InterPro" id="IPR051716">
    <property type="entry name" value="Plant_RL_S/T_kinase"/>
</dbReference>
<evidence type="ECO:0000256" key="4">
    <source>
        <dbReference type="ARBA" id="ARBA00022614"/>
    </source>
</evidence>
<sequence length="1173" mass="128703">MPFRRSSIAGVLMDPLYIKFLRSFHSVILFVCCGLLLQHSDPIFAIESDGHAHVSRTGSVVDKEELALVVGEAVEGAMPPAPSIYYRDKDALIALKDMLAKENPFISSILYDWVKEDADMCKWTRVGCDDSQNVTFLDLKRLNLQGAVPSFSSLPSLRRLALSFNNFSGAIPPDLSLCTNLETLDISFNSLTSGIPLELGQLRNLTQLDLSSNQLRGQVDLAIFQNWTSLFYLNLSNNELFGQLPLATSWSLRLVDLSHNMFNGSLPVDTALGNAMPNLQGLRLLRNNLWGEIPPRLFNSCSPSLQELDLSWNSFWGSIPSSVGNCSSLKVLSFSRNYLSGYVPGEIGSLFQLESLILGDNNLSAIAQELGSLTKLTYLDLKRNIFSGKIPDFIFQLTALQYLWLNSNNFSGTIPPELFQTLTTIRYVDLSNNALVGDLPQTLWNLTSLRALLMARNALTGSIPEEIGNLEGLQVLDLSFNSLNGSLPSSIGKLKKLLWLMISNNSLTGPLPNDIANCSSLLWLNAAHNRLSGPLPDRIGDIGNGAEITFSENGANNSPLPDNAGDCSFIERWLPTDDGFNYNIQYSIMDYGACAAMWNNFLGGRLVLGGSSCLTQLNFTTSAYLQLSNNEIVGSIPKSLASFTRLSFLLLGDNNLTGNITQTLGTLPLLILNLSSNQLDGSISPLLGNLTCLSVLDMSSNNISGEVPMELENLGQLYSFNVSFNPELEGPIPKGGRFPGFQLSSYLGDVKLCFADGVIRQEIEAAPRTCPNNTLKLNTEPVETRESSYQHKISKPLDKYMTGGVVAGLAVAGLVVVIGAVGMWANFTTFRQKQGPASRRAGSSELDSLMAYHKHAISEKWHVEMYDGRRRGWLSYADLDWATCNFNDKKLAGKGSHAEVYKANLGGGVVLAVKLIEFHSGNKDDFLSHVRHIASLHHPNLLPVIGYFSRGPQHLLLSPFMQRGSLQDLLRDSPSVIDWQRTLSIAHGVASALAYLHDDCKPQNTIVHGSVKPSNILLDGLFKPYLADTALDRAVPVGVQPWQAPVQSYYAAPEHAPALEPAPEGDVYSFGLVLLELATRKTHQETAYGLVKRARRVAMGERSYDRDDGGLIDSIVRRTCADVRLLFRFLRVGLLCTHDDASCRPSMDDVAKYLSELKTEEDRSLPCIYAASA</sequence>